<dbReference type="Proteomes" id="UP000575898">
    <property type="component" value="Unassembled WGS sequence"/>
</dbReference>
<proteinExistence type="predicted"/>
<name>A0A840MMF4_9PROT</name>
<evidence type="ECO:0000313" key="1">
    <source>
        <dbReference type="EMBL" id="MBB5018655.1"/>
    </source>
</evidence>
<comment type="caution">
    <text evidence="1">The sequence shown here is derived from an EMBL/GenBank/DDBJ whole genome shotgun (WGS) entry which is preliminary data.</text>
</comment>
<organism evidence="1 2">
    <name type="scientific">Chitinivorax tropicus</name>
    <dbReference type="NCBI Taxonomy" id="714531"/>
    <lineage>
        <taxon>Bacteria</taxon>
        <taxon>Pseudomonadati</taxon>
        <taxon>Pseudomonadota</taxon>
        <taxon>Betaproteobacteria</taxon>
        <taxon>Chitinivorax</taxon>
    </lineage>
</organism>
<reference evidence="1 2" key="1">
    <citation type="submission" date="2020-08" db="EMBL/GenBank/DDBJ databases">
        <title>Genomic Encyclopedia of Type Strains, Phase IV (KMG-IV): sequencing the most valuable type-strain genomes for metagenomic binning, comparative biology and taxonomic classification.</title>
        <authorList>
            <person name="Goeker M."/>
        </authorList>
    </citation>
    <scope>NUCLEOTIDE SEQUENCE [LARGE SCALE GENOMIC DNA]</scope>
    <source>
        <strain evidence="1 2">DSM 27165</strain>
    </source>
</reference>
<sequence length="547" mass="61825">MFDFKGLISALLRRPPSDGVHNLKSATIWVQELPQGDIHQAQIEIVKTISALNANPKLGAKERFKTILYLDEKAQALQTSLCDDYIADTGFGRHYLPTIMAFWSEMANAYKTCLRQYVEKPIRSLSADLPLITVRGLYHFSMIARWHHLRYLPVDARIWRNLHRLYLFSETEGFANEPIKRFPDQLPTTTSQTYLAALMLDLAAPTSLLPTQILQVSTWLESWAQHLTLDSQVRPYRQLFAVNLEESKPARKLRRNMVDTKYRYWSTDTLIEHIEHVIEQIRQGELPARLGLGESFRLPGGLDLLETIANRWSREGASATRKHERQPEKKNIQVIHGFQETLEQLRHPERFKPARHAGKSNAGFEIVASTMPAMPEREAVQLDIEVREWKLENASPYGIGASFTSEFDDDLVVGDLIGLKPEEQTRFAIGIVRRIQKDKSGNVYAGIETINHTPILVELHAEQLDDAVSVAHSTGHSQAIYLPEADGGAIPRCLLLPADHFASGKIVQMRAQGKAFTIKLKPAIEQTTDYARAPFAVLAKHVVALAV</sequence>
<keyword evidence="2" id="KW-1185">Reference proteome</keyword>
<dbReference type="AlphaFoldDB" id="A0A840MMF4"/>
<dbReference type="EMBL" id="JACHHY010000010">
    <property type="protein sequence ID" value="MBB5018655.1"/>
    <property type="molecule type" value="Genomic_DNA"/>
</dbReference>
<accession>A0A840MMF4</accession>
<protein>
    <recommendedName>
        <fullName evidence="3">GTPase</fullName>
    </recommendedName>
</protein>
<dbReference type="RefSeq" id="WP_184038257.1">
    <property type="nucleotide sequence ID" value="NZ_JACHHY010000010.1"/>
</dbReference>
<gene>
    <name evidence="1" type="ORF">HNQ59_001946</name>
</gene>
<evidence type="ECO:0000313" key="2">
    <source>
        <dbReference type="Proteomes" id="UP000575898"/>
    </source>
</evidence>
<evidence type="ECO:0008006" key="3">
    <source>
        <dbReference type="Google" id="ProtNLM"/>
    </source>
</evidence>